<dbReference type="Proteomes" id="UP000019146">
    <property type="component" value="Chromosome 2"/>
</dbReference>
<name>A0A0N7JUM8_9BURK</name>
<reference evidence="1 2" key="1">
    <citation type="journal article" date="2014" name="Genome Announc.">
        <title>Draft Genome Sequence of the Haloacid-Degrading Burkholderia caribensis Strain MBA4.</title>
        <authorList>
            <person name="Pan Y."/>
            <person name="Kong K.F."/>
            <person name="Tsang J.S."/>
        </authorList>
    </citation>
    <scope>NUCLEOTIDE SEQUENCE [LARGE SCALE GENOMIC DNA]</scope>
    <source>
        <strain evidence="1 2">MBA4</strain>
    </source>
</reference>
<protein>
    <submittedName>
        <fullName evidence="1">Uncharacterized protein</fullName>
    </submittedName>
</protein>
<evidence type="ECO:0000313" key="2">
    <source>
        <dbReference type="Proteomes" id="UP000019146"/>
    </source>
</evidence>
<proteinExistence type="predicted"/>
<evidence type="ECO:0000313" key="1">
    <source>
        <dbReference type="EMBL" id="ALL66853.1"/>
    </source>
</evidence>
<accession>A0A0N7JUM8</accession>
<gene>
    <name evidence="1" type="ORF">K788_00015975</name>
</gene>
<dbReference type="AlphaFoldDB" id="A0A0N7JUM8"/>
<dbReference type="KEGG" id="bcai:K788_00015975"/>
<organism evidence="1 2">
    <name type="scientific">Paraburkholderia caribensis MBA4</name>
    <dbReference type="NCBI Taxonomy" id="1323664"/>
    <lineage>
        <taxon>Bacteria</taxon>
        <taxon>Pseudomonadati</taxon>
        <taxon>Pseudomonadota</taxon>
        <taxon>Betaproteobacteria</taxon>
        <taxon>Burkholderiales</taxon>
        <taxon>Burkholderiaceae</taxon>
        <taxon>Paraburkholderia</taxon>
    </lineage>
</organism>
<dbReference type="EMBL" id="CP012747">
    <property type="protein sequence ID" value="ALL66853.1"/>
    <property type="molecule type" value="Genomic_DNA"/>
</dbReference>
<sequence length="34" mass="3740">MIVAGDYAGYLLIQSPYSDTIVLRTLHTKAQAET</sequence>